<dbReference type="GO" id="GO:0008276">
    <property type="term" value="F:protein methyltransferase activity"/>
    <property type="evidence" value="ECO:0007669"/>
    <property type="project" value="UniProtKB-ARBA"/>
</dbReference>
<keyword evidence="11" id="KW-1185">Reference proteome</keyword>
<dbReference type="EMBL" id="JARKIK010000034">
    <property type="protein sequence ID" value="KAK8740233.1"/>
    <property type="molecule type" value="Genomic_DNA"/>
</dbReference>
<dbReference type="GO" id="GO:0005737">
    <property type="term" value="C:cytoplasm"/>
    <property type="evidence" value="ECO:0007669"/>
    <property type="project" value="UniProtKB-SubCell"/>
</dbReference>
<evidence type="ECO:0000256" key="3">
    <source>
        <dbReference type="ARBA" id="ARBA00022490"/>
    </source>
</evidence>
<dbReference type="Gene3D" id="1.25.40.10">
    <property type="entry name" value="Tetratricopeptide repeat domain"/>
    <property type="match status" value="1"/>
</dbReference>
<protein>
    <recommendedName>
        <fullName evidence="9">SET domain-containing protein</fullName>
    </recommendedName>
</protein>
<keyword evidence="5" id="KW-0808">Transferase</keyword>
<dbReference type="PANTHER" id="PTHR46165:SF2">
    <property type="entry name" value="SET AND MYND DOMAIN-CONTAINING PROTEIN 4"/>
    <property type="match status" value="1"/>
</dbReference>
<dbReference type="PANTHER" id="PTHR46165">
    <property type="entry name" value="SET AND MYND DOMAIN-CONTAINING PROTEIN 4"/>
    <property type="match status" value="1"/>
</dbReference>
<dbReference type="Gene3D" id="1.10.220.160">
    <property type="match status" value="1"/>
</dbReference>
<dbReference type="SUPFAM" id="SSF48452">
    <property type="entry name" value="TPR-like"/>
    <property type="match status" value="1"/>
</dbReference>
<evidence type="ECO:0000256" key="8">
    <source>
        <dbReference type="ARBA" id="ARBA00048985"/>
    </source>
</evidence>
<dbReference type="GO" id="GO:0008757">
    <property type="term" value="F:S-adenosylmethionine-dependent methyltransferase activity"/>
    <property type="evidence" value="ECO:0007669"/>
    <property type="project" value="UniProtKB-ARBA"/>
</dbReference>
<dbReference type="Proteomes" id="UP001445076">
    <property type="component" value="Unassembled WGS sequence"/>
</dbReference>
<evidence type="ECO:0000313" key="10">
    <source>
        <dbReference type="EMBL" id="KAK8740233.1"/>
    </source>
</evidence>
<evidence type="ECO:0000256" key="7">
    <source>
        <dbReference type="ARBA" id="ARBA00023242"/>
    </source>
</evidence>
<comment type="caution">
    <text evidence="10">The sequence shown here is derived from an EMBL/GenBank/DDBJ whole genome shotgun (WGS) entry which is preliminary data.</text>
</comment>
<name>A0AAW0X6W7_CHEQU</name>
<dbReference type="InterPro" id="IPR052097">
    <property type="entry name" value="SET-MYND_domain_protein"/>
</dbReference>
<feature type="domain" description="SET" evidence="9">
    <location>
        <begin position="221"/>
        <end position="502"/>
    </location>
</feature>
<dbReference type="InterPro" id="IPR044421">
    <property type="entry name" value="SMYD4_SET"/>
</dbReference>
<dbReference type="SMART" id="SM00028">
    <property type="entry name" value="TPR"/>
    <property type="match status" value="2"/>
</dbReference>
<evidence type="ECO:0000256" key="5">
    <source>
        <dbReference type="ARBA" id="ARBA00022679"/>
    </source>
</evidence>
<proteinExistence type="predicted"/>
<keyword evidence="7" id="KW-0539">Nucleus</keyword>
<keyword evidence="6" id="KW-0949">S-adenosyl-L-methionine</keyword>
<evidence type="ECO:0000256" key="2">
    <source>
        <dbReference type="ARBA" id="ARBA00004496"/>
    </source>
</evidence>
<dbReference type="InterPro" id="IPR011990">
    <property type="entry name" value="TPR-like_helical_dom_sf"/>
</dbReference>
<evidence type="ECO:0000256" key="4">
    <source>
        <dbReference type="ARBA" id="ARBA00022603"/>
    </source>
</evidence>
<dbReference type="SUPFAM" id="SSF82199">
    <property type="entry name" value="SET domain"/>
    <property type="match status" value="1"/>
</dbReference>
<organism evidence="10 11">
    <name type="scientific">Cherax quadricarinatus</name>
    <name type="common">Australian red claw crayfish</name>
    <dbReference type="NCBI Taxonomy" id="27406"/>
    <lineage>
        <taxon>Eukaryota</taxon>
        <taxon>Metazoa</taxon>
        <taxon>Ecdysozoa</taxon>
        <taxon>Arthropoda</taxon>
        <taxon>Crustacea</taxon>
        <taxon>Multicrustacea</taxon>
        <taxon>Malacostraca</taxon>
        <taxon>Eumalacostraca</taxon>
        <taxon>Eucarida</taxon>
        <taxon>Decapoda</taxon>
        <taxon>Pleocyemata</taxon>
        <taxon>Astacidea</taxon>
        <taxon>Parastacoidea</taxon>
        <taxon>Parastacidae</taxon>
        <taxon>Cherax</taxon>
    </lineage>
</organism>
<dbReference type="AlphaFoldDB" id="A0AAW0X6W7"/>
<evidence type="ECO:0000313" key="11">
    <source>
        <dbReference type="Proteomes" id="UP001445076"/>
    </source>
</evidence>
<evidence type="ECO:0000259" key="9">
    <source>
        <dbReference type="PROSITE" id="PS50280"/>
    </source>
</evidence>
<comment type="subcellular location">
    <subcellularLocation>
        <location evidence="2">Cytoplasm</location>
    </subcellularLocation>
    <subcellularLocation>
        <location evidence="1">Nucleus</location>
    </subcellularLocation>
</comment>
<dbReference type="InterPro" id="IPR019734">
    <property type="entry name" value="TPR_rpt"/>
</dbReference>
<dbReference type="Gene3D" id="2.170.270.10">
    <property type="entry name" value="SET domain"/>
    <property type="match status" value="1"/>
</dbReference>
<dbReference type="GO" id="GO:0008170">
    <property type="term" value="F:N-methyltransferase activity"/>
    <property type="evidence" value="ECO:0007669"/>
    <property type="project" value="UniProtKB-ARBA"/>
</dbReference>
<dbReference type="InterPro" id="IPR046341">
    <property type="entry name" value="SET_dom_sf"/>
</dbReference>
<dbReference type="PROSITE" id="PS50280">
    <property type="entry name" value="SET"/>
    <property type="match status" value="1"/>
</dbReference>
<dbReference type="GO" id="GO:0005634">
    <property type="term" value="C:nucleus"/>
    <property type="evidence" value="ECO:0007669"/>
    <property type="project" value="UniProtKB-SubCell"/>
</dbReference>
<reference evidence="10 11" key="1">
    <citation type="journal article" date="2024" name="BMC Genomics">
        <title>Genome assembly of redclaw crayfish (Cherax quadricarinatus) provides insights into its immune adaptation and hypoxia tolerance.</title>
        <authorList>
            <person name="Liu Z."/>
            <person name="Zheng J."/>
            <person name="Li H."/>
            <person name="Fang K."/>
            <person name="Wang S."/>
            <person name="He J."/>
            <person name="Zhou D."/>
            <person name="Weng S."/>
            <person name="Chi M."/>
            <person name="Gu Z."/>
            <person name="He J."/>
            <person name="Li F."/>
            <person name="Wang M."/>
        </authorList>
    </citation>
    <scope>NUCLEOTIDE SEQUENCE [LARGE SCALE GENOMIC DNA]</scope>
    <source>
        <strain evidence="10">ZL_2023a</strain>
    </source>
</reference>
<sequence length="669" mass="75805">MDYAQSYEDLEKLFLNELVKNRKFMAALAYMKPNRTAEEMFSYIWSLDEAHRFLTPALLPSSKSKDASCVYCRQGDIAHKLGNLDKALKLYNLAIVSAPHPAIMTGNSSFDKDNTRVLGNVYGDLAQAYMSRSVLLFDMEQYEKCFNDIDRALELDCLPPSQKVKILEIKEKCQKIFLEGKIKELSASEKALNTSQSSFAYVNPMPPKLTECNSAIPCVSSAVTLAYTPLQGRHLTANRGIVPGEIVCVDEGYSSVVFQEMSKMYCTVCVERCLVPLPCPTCSMVVFCSESCRTLGNHWQECRVLPTLYELGNKAFMCLPCRVMIKTSHIKIKKMIPLLQQEVKDQPPETLGFNKDGIYDSTDYRSVYHLVTNKEKRDETGYFKFSMRAFILTKLLQQGHYFLDDHGNPFTPSHEDIILTGSTLIHHLMNLQSNSAEINYWEENVLDHQKSSIEACGYAAYPLSLINHACNPNCVEFFYGKTKVVRATHFIPPGGSLTVSYGDSFLSADRDSRRDAIMKPFHFTCTCEACENDWPTFVNLPRFEMDLKCLMCKNEIHPIAKACSECRLDYNKPRAVKGMGRQDLPPYNYYDIEVKLGKLLSEFIAVTAKIAVGSTSDDDVKVVRKFIKAFCIYVCQPNFLFMNAVRFLCLICNRLGSRIYVSSQIPITS</sequence>
<evidence type="ECO:0000256" key="6">
    <source>
        <dbReference type="ARBA" id="ARBA00022691"/>
    </source>
</evidence>
<gene>
    <name evidence="10" type="ORF">OTU49_003117</name>
</gene>
<dbReference type="Pfam" id="PF13181">
    <property type="entry name" value="TPR_8"/>
    <property type="match status" value="1"/>
</dbReference>
<dbReference type="Gene3D" id="6.10.140.2220">
    <property type="match status" value="1"/>
</dbReference>
<keyword evidence="3" id="KW-0963">Cytoplasm</keyword>
<dbReference type="Pfam" id="PF00856">
    <property type="entry name" value="SET"/>
    <property type="match status" value="1"/>
</dbReference>
<dbReference type="GO" id="GO:0042826">
    <property type="term" value="F:histone deacetylase binding"/>
    <property type="evidence" value="ECO:0007669"/>
    <property type="project" value="TreeGrafter"/>
</dbReference>
<accession>A0AAW0X6W7</accession>
<dbReference type="CDD" id="cd10536">
    <property type="entry name" value="SET_SMYD4"/>
    <property type="match status" value="1"/>
</dbReference>
<evidence type="ECO:0000256" key="1">
    <source>
        <dbReference type="ARBA" id="ARBA00004123"/>
    </source>
</evidence>
<keyword evidence="4" id="KW-0489">Methyltransferase</keyword>
<comment type="catalytic activity">
    <reaction evidence="8">
        <text>L-lysyl-[protein] + S-adenosyl-L-methionine = N(6)-methyl-L-lysyl-[protein] + S-adenosyl-L-homocysteine + H(+)</text>
        <dbReference type="Rhea" id="RHEA:51736"/>
        <dbReference type="Rhea" id="RHEA-COMP:9752"/>
        <dbReference type="Rhea" id="RHEA-COMP:13053"/>
        <dbReference type="ChEBI" id="CHEBI:15378"/>
        <dbReference type="ChEBI" id="CHEBI:29969"/>
        <dbReference type="ChEBI" id="CHEBI:57856"/>
        <dbReference type="ChEBI" id="CHEBI:59789"/>
        <dbReference type="ChEBI" id="CHEBI:61929"/>
    </reaction>
</comment>
<dbReference type="GO" id="GO:0032259">
    <property type="term" value="P:methylation"/>
    <property type="evidence" value="ECO:0007669"/>
    <property type="project" value="UniProtKB-KW"/>
</dbReference>
<dbReference type="InterPro" id="IPR001214">
    <property type="entry name" value="SET_dom"/>
</dbReference>